<keyword evidence="2" id="KW-0067">ATP-binding</keyword>
<dbReference type="AlphaFoldDB" id="A0AAV2SNM7"/>
<dbReference type="PANTHER" id="PTHR24418">
    <property type="entry name" value="TYROSINE-PROTEIN KINASE"/>
    <property type="match status" value="1"/>
</dbReference>
<dbReference type="Pfam" id="PF07714">
    <property type="entry name" value="PK_Tyr_Ser-Thr"/>
    <property type="match status" value="1"/>
</dbReference>
<dbReference type="Gene3D" id="1.10.510.10">
    <property type="entry name" value="Transferase(Phosphotransferase) domain 1"/>
    <property type="match status" value="1"/>
</dbReference>
<dbReference type="GO" id="GO:0002009">
    <property type="term" value="P:morphogenesis of an epithelium"/>
    <property type="evidence" value="ECO:0007669"/>
    <property type="project" value="UniProtKB-ARBA"/>
</dbReference>
<dbReference type="InterPro" id="IPR020635">
    <property type="entry name" value="Tyr_kinase_cat_dom"/>
</dbReference>
<feature type="domain" description="Protein kinase" evidence="3">
    <location>
        <begin position="1"/>
        <end position="111"/>
    </location>
</feature>
<feature type="non-terminal residue" evidence="4">
    <location>
        <position position="111"/>
    </location>
</feature>
<organism evidence="4 5">
    <name type="scientific">Meganyctiphanes norvegica</name>
    <name type="common">Northern krill</name>
    <name type="synonym">Thysanopoda norvegica</name>
    <dbReference type="NCBI Taxonomy" id="48144"/>
    <lineage>
        <taxon>Eukaryota</taxon>
        <taxon>Metazoa</taxon>
        <taxon>Ecdysozoa</taxon>
        <taxon>Arthropoda</taxon>
        <taxon>Crustacea</taxon>
        <taxon>Multicrustacea</taxon>
        <taxon>Malacostraca</taxon>
        <taxon>Eumalacostraca</taxon>
        <taxon>Eucarida</taxon>
        <taxon>Euphausiacea</taxon>
        <taxon>Euphausiidae</taxon>
        <taxon>Meganyctiphanes</taxon>
    </lineage>
</organism>
<evidence type="ECO:0000313" key="4">
    <source>
        <dbReference type="EMBL" id="CAL4218052.1"/>
    </source>
</evidence>
<reference evidence="4 5" key="1">
    <citation type="submission" date="2024-05" db="EMBL/GenBank/DDBJ databases">
        <authorList>
            <person name="Wallberg A."/>
        </authorList>
    </citation>
    <scope>NUCLEOTIDE SEQUENCE [LARGE SCALE GENOMIC DNA]</scope>
</reference>
<dbReference type="InterPro" id="IPR001245">
    <property type="entry name" value="Ser-Thr/Tyr_kinase_cat_dom"/>
</dbReference>
<evidence type="ECO:0000256" key="2">
    <source>
        <dbReference type="ARBA" id="ARBA00022840"/>
    </source>
</evidence>
<dbReference type="PROSITE" id="PS50011">
    <property type="entry name" value="PROTEIN_KINASE_DOM"/>
    <property type="match status" value="1"/>
</dbReference>
<dbReference type="SUPFAM" id="SSF56112">
    <property type="entry name" value="Protein kinase-like (PK-like)"/>
    <property type="match status" value="1"/>
</dbReference>
<protein>
    <recommendedName>
        <fullName evidence="3">Protein kinase domain-containing protein</fullName>
    </recommendedName>
</protein>
<dbReference type="PRINTS" id="PR00109">
    <property type="entry name" value="TYRKINASE"/>
</dbReference>
<keyword evidence="5" id="KW-1185">Reference proteome</keyword>
<proteinExistence type="predicted"/>
<comment type="caution">
    <text evidence="4">The sequence shown here is derived from an EMBL/GenBank/DDBJ whole genome shotgun (WGS) entry which is preliminary data.</text>
</comment>
<evidence type="ECO:0000256" key="1">
    <source>
        <dbReference type="ARBA" id="ARBA00022741"/>
    </source>
</evidence>
<keyword evidence="1" id="KW-0547">Nucleotide-binding</keyword>
<dbReference type="GO" id="GO:0005524">
    <property type="term" value="F:ATP binding"/>
    <property type="evidence" value="ECO:0007669"/>
    <property type="project" value="UniProtKB-KW"/>
</dbReference>
<name>A0AAV2SNM7_MEGNR</name>
<dbReference type="InterPro" id="IPR050198">
    <property type="entry name" value="Non-receptor_tyrosine_kinases"/>
</dbReference>
<gene>
    <name evidence="4" type="ORF">MNOR_LOCUS38862</name>
</gene>
<accession>A0AAV2SNM7</accession>
<dbReference type="Proteomes" id="UP001497623">
    <property type="component" value="Unassembled WGS sequence"/>
</dbReference>
<dbReference type="InterPro" id="IPR000719">
    <property type="entry name" value="Prot_kinase_dom"/>
</dbReference>
<dbReference type="SMART" id="SM00219">
    <property type="entry name" value="TyrKc"/>
    <property type="match status" value="1"/>
</dbReference>
<evidence type="ECO:0000313" key="5">
    <source>
        <dbReference type="Proteomes" id="UP001497623"/>
    </source>
</evidence>
<feature type="non-terminal residue" evidence="4">
    <location>
        <position position="1"/>
    </location>
</feature>
<dbReference type="GO" id="GO:0004713">
    <property type="term" value="F:protein tyrosine kinase activity"/>
    <property type="evidence" value="ECO:0007669"/>
    <property type="project" value="InterPro"/>
</dbReference>
<sequence>GMAFIEKKKYIHRDLTAKHILLGENNSIKIAKSGLSILSTEDVNPATHFKISERWAAPEVLTHTFFSIKSDVWAFGIVLYEIVTHGKIPYENLTDEQTKRRVINGYRNSKP</sequence>
<dbReference type="EMBL" id="CAXKWB010093260">
    <property type="protein sequence ID" value="CAL4218052.1"/>
    <property type="molecule type" value="Genomic_DNA"/>
</dbReference>
<evidence type="ECO:0000259" key="3">
    <source>
        <dbReference type="PROSITE" id="PS50011"/>
    </source>
</evidence>
<dbReference type="InterPro" id="IPR011009">
    <property type="entry name" value="Kinase-like_dom_sf"/>
</dbReference>